<proteinExistence type="predicted"/>
<protein>
    <submittedName>
        <fullName evidence="2">Uncharacterized protein</fullName>
    </submittedName>
</protein>
<dbReference type="RefSeq" id="WP_146300362.1">
    <property type="nucleotide sequence ID" value="NZ_CP042301.2"/>
</dbReference>
<name>A0A5B8L1E0_9HYPH</name>
<feature type="chain" id="PRO_5023030786" evidence="1">
    <location>
        <begin position="28"/>
        <end position="115"/>
    </location>
</feature>
<keyword evidence="1" id="KW-0732">Signal</keyword>
<gene>
    <name evidence="2" type="ORF">FQ775_15830</name>
</gene>
<feature type="signal peptide" evidence="1">
    <location>
        <begin position="1"/>
        <end position="27"/>
    </location>
</feature>
<evidence type="ECO:0000256" key="1">
    <source>
        <dbReference type="SAM" id="SignalP"/>
    </source>
</evidence>
<dbReference type="Proteomes" id="UP000321389">
    <property type="component" value="Chromosome"/>
</dbReference>
<dbReference type="KEGG" id="niy:FQ775_15830"/>
<dbReference type="EMBL" id="CP042301">
    <property type="protein sequence ID" value="QDZ01721.1"/>
    <property type="molecule type" value="Genomic_DNA"/>
</dbReference>
<evidence type="ECO:0000313" key="3">
    <source>
        <dbReference type="Proteomes" id="UP000321389"/>
    </source>
</evidence>
<sequence length="115" mass="12115">MRLIKQFSFVAAGLAMALAGLAGGASAGSYDKVYADSFGNLIIHSPAGYKRIVVGQGHLAEELAAYSRAGAVPDVVYLEGEGRRDCARYGAFERGRGYMYGLPDNAVPVLVGPCR</sequence>
<dbReference type="OrthoDB" id="8115733at2"/>
<accession>A0A5B8L1E0</accession>
<dbReference type="AlphaFoldDB" id="A0A5B8L1E0"/>
<organism evidence="2 3">
    <name type="scientific">Nitratireductor mangrovi</name>
    <dbReference type="NCBI Taxonomy" id="2599600"/>
    <lineage>
        <taxon>Bacteria</taxon>
        <taxon>Pseudomonadati</taxon>
        <taxon>Pseudomonadota</taxon>
        <taxon>Alphaproteobacteria</taxon>
        <taxon>Hyphomicrobiales</taxon>
        <taxon>Phyllobacteriaceae</taxon>
        <taxon>Nitratireductor</taxon>
    </lineage>
</organism>
<evidence type="ECO:0000313" key="2">
    <source>
        <dbReference type="EMBL" id="QDZ01721.1"/>
    </source>
</evidence>
<keyword evidence="3" id="KW-1185">Reference proteome</keyword>
<reference evidence="2" key="1">
    <citation type="submission" date="2020-04" db="EMBL/GenBank/DDBJ databases">
        <title>Nitratireductor sp. nov. isolated from mangrove soil.</title>
        <authorList>
            <person name="Ye Y."/>
        </authorList>
    </citation>
    <scope>NUCLEOTIDE SEQUENCE</scope>
    <source>
        <strain evidence="2">SY7</strain>
    </source>
</reference>